<dbReference type="AlphaFoldDB" id="A0A4C1Y8G5"/>
<dbReference type="Proteomes" id="UP000299102">
    <property type="component" value="Unassembled WGS sequence"/>
</dbReference>
<keyword evidence="3" id="KW-1185">Reference proteome</keyword>
<accession>A0A4C1Y8G5</accession>
<dbReference type="EMBL" id="BGZK01001100">
    <property type="protein sequence ID" value="GBP71204.1"/>
    <property type="molecule type" value="Genomic_DNA"/>
</dbReference>
<protein>
    <submittedName>
        <fullName evidence="2">Uncharacterized protein</fullName>
    </submittedName>
</protein>
<name>A0A4C1Y8G5_EUMVA</name>
<organism evidence="2 3">
    <name type="scientific">Eumeta variegata</name>
    <name type="common">Bagworm moth</name>
    <name type="synonym">Eumeta japonica</name>
    <dbReference type="NCBI Taxonomy" id="151549"/>
    <lineage>
        <taxon>Eukaryota</taxon>
        <taxon>Metazoa</taxon>
        <taxon>Ecdysozoa</taxon>
        <taxon>Arthropoda</taxon>
        <taxon>Hexapoda</taxon>
        <taxon>Insecta</taxon>
        <taxon>Pterygota</taxon>
        <taxon>Neoptera</taxon>
        <taxon>Endopterygota</taxon>
        <taxon>Lepidoptera</taxon>
        <taxon>Glossata</taxon>
        <taxon>Ditrysia</taxon>
        <taxon>Tineoidea</taxon>
        <taxon>Psychidae</taxon>
        <taxon>Oiketicinae</taxon>
        <taxon>Eumeta</taxon>
    </lineage>
</organism>
<sequence>MRANKKPHAAVTAAHGHTVPEESPVSGLLNRNKISKEGLNPNIEKSPFLKVKLIFGDPDERPLRRLGNLSPARLKFIERRRITLLYSDRKERAGGARGGTGRLIRGPLSDVSLLSKFLRCIILGHTLPTMAHDLHQVIGQLNGKTFQATASNS</sequence>
<proteinExistence type="predicted"/>
<evidence type="ECO:0000313" key="3">
    <source>
        <dbReference type="Proteomes" id="UP000299102"/>
    </source>
</evidence>
<evidence type="ECO:0000256" key="1">
    <source>
        <dbReference type="SAM" id="MobiDB-lite"/>
    </source>
</evidence>
<comment type="caution">
    <text evidence="2">The sequence shown here is derived from an EMBL/GenBank/DDBJ whole genome shotgun (WGS) entry which is preliminary data.</text>
</comment>
<evidence type="ECO:0000313" key="2">
    <source>
        <dbReference type="EMBL" id="GBP71204.1"/>
    </source>
</evidence>
<gene>
    <name evidence="2" type="ORF">EVAR_17997_1</name>
</gene>
<reference evidence="2 3" key="1">
    <citation type="journal article" date="2019" name="Commun. Biol.">
        <title>The bagworm genome reveals a unique fibroin gene that provides high tensile strength.</title>
        <authorList>
            <person name="Kono N."/>
            <person name="Nakamura H."/>
            <person name="Ohtoshi R."/>
            <person name="Tomita M."/>
            <person name="Numata K."/>
            <person name="Arakawa K."/>
        </authorList>
    </citation>
    <scope>NUCLEOTIDE SEQUENCE [LARGE SCALE GENOMIC DNA]</scope>
</reference>
<feature type="region of interest" description="Disordered" evidence="1">
    <location>
        <begin position="1"/>
        <end position="26"/>
    </location>
</feature>